<dbReference type="InterPro" id="IPR029056">
    <property type="entry name" value="Ribokinase-like"/>
</dbReference>
<dbReference type="InterPro" id="IPR011611">
    <property type="entry name" value="PfkB_dom"/>
</dbReference>
<evidence type="ECO:0000313" key="5">
    <source>
        <dbReference type="Proteomes" id="UP000229740"/>
    </source>
</evidence>
<keyword evidence="1" id="KW-0808">Transferase</keyword>
<feature type="domain" description="Carbohydrate kinase PfkB" evidence="3">
    <location>
        <begin position="8"/>
        <end position="313"/>
    </location>
</feature>
<dbReference type="PANTHER" id="PTHR10584:SF166">
    <property type="entry name" value="RIBOKINASE"/>
    <property type="match status" value="1"/>
</dbReference>
<accession>A0A2G6E4X8</accession>
<dbReference type="Pfam" id="PF00294">
    <property type="entry name" value="PfkB"/>
    <property type="match status" value="1"/>
</dbReference>
<comment type="caution">
    <text evidence="4">The sequence shown here is derived from an EMBL/GenBank/DDBJ whole genome shotgun (WGS) entry which is preliminary data.</text>
</comment>
<dbReference type="Gene3D" id="3.40.1190.20">
    <property type="match status" value="1"/>
</dbReference>
<evidence type="ECO:0000313" key="4">
    <source>
        <dbReference type="EMBL" id="PID56838.1"/>
    </source>
</evidence>
<evidence type="ECO:0000256" key="2">
    <source>
        <dbReference type="ARBA" id="ARBA00022777"/>
    </source>
</evidence>
<reference evidence="4 5" key="1">
    <citation type="submission" date="2017-10" db="EMBL/GenBank/DDBJ databases">
        <title>Novel microbial diversity and functional potential in the marine mammal oral microbiome.</title>
        <authorList>
            <person name="Dudek N.K."/>
            <person name="Sun C.L."/>
            <person name="Burstein D."/>
            <person name="Kantor R.S."/>
            <person name="Aliaga Goltsman D.S."/>
            <person name="Bik E.M."/>
            <person name="Thomas B.C."/>
            <person name="Banfield J.F."/>
            <person name="Relman D.A."/>
        </authorList>
    </citation>
    <scope>NUCLEOTIDE SEQUENCE [LARGE SCALE GENOMIC DNA]</scope>
    <source>
        <strain evidence="4">DOLZORAL124_49_17</strain>
    </source>
</reference>
<dbReference type="AlphaFoldDB" id="A0A2G6E4X8"/>
<evidence type="ECO:0000256" key="1">
    <source>
        <dbReference type="ARBA" id="ARBA00022679"/>
    </source>
</evidence>
<dbReference type="GO" id="GO:0005829">
    <property type="term" value="C:cytosol"/>
    <property type="evidence" value="ECO:0007669"/>
    <property type="project" value="TreeGrafter"/>
</dbReference>
<sequence length="342" mass="37095">MKEQHGIVLGGTLIVDWIKTVDCYPGEGTLANILHSERSIGGSAANNSINLKTLDPHLPVAVTGSVGNDENGRYILDTLENRRIDISGIGISPLLPTSYTDVISVKNSGQRTFFHAQAANGAWSFTDIPFAAYAGYSIVQIGYILLLDAMDREDPEYGTVLARVFAEFQKLGLKTAVDVVSEASDRFTRLVTPALCYVDYLILNELEAGYTVGITLRRDDGTLEASRLRETAERLLDAGHSRLVVIHMPEGGYALTREGEEIKVPSFALPPEVIQGAVGAGDAFCSGVLYGLEQRWDLQEALQLGSTLAACSLFWPDSTGGALSLEAARKKMSGYELRPMMF</sequence>
<proteinExistence type="predicted"/>
<organism evidence="4 5">
    <name type="scientific">candidate division KSB3 bacterium</name>
    <dbReference type="NCBI Taxonomy" id="2044937"/>
    <lineage>
        <taxon>Bacteria</taxon>
        <taxon>candidate division KSB3</taxon>
    </lineage>
</organism>
<protein>
    <submittedName>
        <fullName evidence="4">Ribokinase</fullName>
    </submittedName>
</protein>
<dbReference type="Proteomes" id="UP000229740">
    <property type="component" value="Unassembled WGS sequence"/>
</dbReference>
<dbReference type="EMBL" id="PDPS01000030">
    <property type="protein sequence ID" value="PID56838.1"/>
    <property type="molecule type" value="Genomic_DNA"/>
</dbReference>
<dbReference type="PANTHER" id="PTHR10584">
    <property type="entry name" value="SUGAR KINASE"/>
    <property type="match status" value="1"/>
</dbReference>
<name>A0A2G6E4X8_9BACT</name>
<gene>
    <name evidence="4" type="ORF">CSB45_09215</name>
</gene>
<dbReference type="GO" id="GO:0016301">
    <property type="term" value="F:kinase activity"/>
    <property type="evidence" value="ECO:0007669"/>
    <property type="project" value="UniProtKB-KW"/>
</dbReference>
<keyword evidence="2 4" id="KW-0418">Kinase</keyword>
<dbReference type="SUPFAM" id="SSF53613">
    <property type="entry name" value="Ribokinase-like"/>
    <property type="match status" value="1"/>
</dbReference>
<evidence type="ECO:0000259" key="3">
    <source>
        <dbReference type="Pfam" id="PF00294"/>
    </source>
</evidence>